<protein>
    <recommendedName>
        <fullName evidence="2">G domain-containing protein</fullName>
    </recommendedName>
</protein>
<dbReference type="InterPro" id="IPR027417">
    <property type="entry name" value="P-loop_NTPase"/>
</dbReference>
<dbReference type="GO" id="GO:0005525">
    <property type="term" value="F:GTP binding"/>
    <property type="evidence" value="ECO:0007669"/>
    <property type="project" value="InterPro"/>
</dbReference>
<dbReference type="CDD" id="cd00882">
    <property type="entry name" value="Ras_like_GTPase"/>
    <property type="match status" value="1"/>
</dbReference>
<gene>
    <name evidence="3" type="ORF">F2Q65_06510</name>
</gene>
<feature type="transmembrane region" description="Helical" evidence="1">
    <location>
        <begin position="21"/>
        <end position="47"/>
    </location>
</feature>
<feature type="domain" description="G" evidence="2">
    <location>
        <begin position="281"/>
        <end position="376"/>
    </location>
</feature>
<name>A0A5M8FS17_9GAMM</name>
<dbReference type="InterPro" id="IPR036259">
    <property type="entry name" value="MFS_trans_sf"/>
</dbReference>
<feature type="transmembrane region" description="Helical" evidence="1">
    <location>
        <begin position="53"/>
        <end position="73"/>
    </location>
</feature>
<comment type="caution">
    <text evidence="3">The sequence shown here is derived from an EMBL/GenBank/DDBJ whole genome shotgun (WGS) entry which is preliminary data.</text>
</comment>
<dbReference type="Pfam" id="PF01926">
    <property type="entry name" value="MMR_HSR1"/>
    <property type="match status" value="1"/>
</dbReference>
<organism evidence="3 4">
    <name type="scientific">Thiohalocapsa marina</name>
    <dbReference type="NCBI Taxonomy" id="424902"/>
    <lineage>
        <taxon>Bacteria</taxon>
        <taxon>Pseudomonadati</taxon>
        <taxon>Pseudomonadota</taxon>
        <taxon>Gammaproteobacteria</taxon>
        <taxon>Chromatiales</taxon>
        <taxon>Chromatiaceae</taxon>
        <taxon>Thiohalocapsa</taxon>
    </lineage>
</organism>
<reference evidence="3 4" key="1">
    <citation type="submission" date="2019-09" db="EMBL/GenBank/DDBJ databases">
        <title>Whole-genome sequence of the purple sulfur bacterium Thiohalocapsa marina DSM 19078.</title>
        <authorList>
            <person name="Kyndt J.A."/>
            <person name="Meyer T.E."/>
        </authorList>
    </citation>
    <scope>NUCLEOTIDE SEQUENCE [LARGE SCALE GENOMIC DNA]</scope>
    <source>
        <strain evidence="3 4">DSM 19078</strain>
    </source>
</reference>
<dbReference type="OrthoDB" id="238366at2"/>
<dbReference type="InterPro" id="IPR006073">
    <property type="entry name" value="GTP-bd"/>
</dbReference>
<dbReference type="GO" id="GO:0002098">
    <property type="term" value="P:tRNA wobble uridine modification"/>
    <property type="evidence" value="ECO:0007669"/>
    <property type="project" value="TreeGrafter"/>
</dbReference>
<dbReference type="Gene3D" id="3.40.50.300">
    <property type="entry name" value="P-loop containing nucleotide triphosphate hydrolases"/>
    <property type="match status" value="1"/>
</dbReference>
<dbReference type="SUPFAM" id="SSF103473">
    <property type="entry name" value="MFS general substrate transporter"/>
    <property type="match status" value="1"/>
</dbReference>
<dbReference type="EMBL" id="VWXX01000006">
    <property type="protein sequence ID" value="KAA6186015.1"/>
    <property type="molecule type" value="Genomic_DNA"/>
</dbReference>
<keyword evidence="1" id="KW-0812">Transmembrane</keyword>
<dbReference type="PANTHER" id="PTHR42714:SF6">
    <property type="entry name" value="TRANSLATION INITIATION FACTOR IF-2"/>
    <property type="match status" value="1"/>
</dbReference>
<keyword evidence="1" id="KW-1133">Transmembrane helix</keyword>
<accession>A0A5M8FS17</accession>
<evidence type="ECO:0000256" key="1">
    <source>
        <dbReference type="SAM" id="Phobius"/>
    </source>
</evidence>
<dbReference type="SUPFAM" id="SSF52540">
    <property type="entry name" value="P-loop containing nucleoside triphosphate hydrolases"/>
    <property type="match status" value="1"/>
</dbReference>
<evidence type="ECO:0000313" key="3">
    <source>
        <dbReference type="EMBL" id="KAA6186015.1"/>
    </source>
</evidence>
<dbReference type="GO" id="GO:0005737">
    <property type="term" value="C:cytoplasm"/>
    <property type="evidence" value="ECO:0007669"/>
    <property type="project" value="TreeGrafter"/>
</dbReference>
<keyword evidence="1" id="KW-0472">Membrane</keyword>
<dbReference type="AlphaFoldDB" id="A0A5M8FS17"/>
<dbReference type="RefSeq" id="WP_150091624.1">
    <property type="nucleotide sequence ID" value="NZ_JBFUOH010000134.1"/>
</dbReference>
<sequence length="530" mass="58173">MTTKPTPSLWSALRHHHRRQLALLGLIALLILIPWIIGMGAGVWLIVQQGWAWYWWSGSLLLLALALLLLRHLSRSTASPMRHEALASPGASEAEQEARQRLRARVEDIEARPAEVWRQPNAASTLLLGALQDVAEAYSPGDAVALWRFTLPELLLMLEDVSRRLRQTLVAEVPLLRHLELSWVMLGLGLSGTLGKWMGVVRLLKWVNPTAAMTTELRGRVIDQALDGLSVHAKAQIAVVLVEQVGESAIRLYAGGYRRRIEELPATAPIPEADGPSAPLTVLIAGRRNAGKSALLNALLGDAREPVGLLTAATDGCRAYAFQAEQTGDLVLVDCPGVDPSAEAGRRQPWLAQAAKSDLVLWVTAANQADRAADQAALAALDALTQQDRTQRRIPRVLVLTHADQLDPPREWQPPYDLATGQRLKERQMRQARDAACQQLACPAHQATLIAIRPGEPIWNRDGLYQAIRELLPEAQQKQLERGMAKDGWFKRAADTVTSVPAVVDKTRGLVKKTLAGSASAMLKRWTSRD</sequence>
<dbReference type="GO" id="GO:0030488">
    <property type="term" value="P:tRNA methylation"/>
    <property type="evidence" value="ECO:0007669"/>
    <property type="project" value="TreeGrafter"/>
</dbReference>
<proteinExistence type="predicted"/>
<evidence type="ECO:0000259" key="2">
    <source>
        <dbReference type="Pfam" id="PF01926"/>
    </source>
</evidence>
<evidence type="ECO:0000313" key="4">
    <source>
        <dbReference type="Proteomes" id="UP000322981"/>
    </source>
</evidence>
<dbReference type="Proteomes" id="UP000322981">
    <property type="component" value="Unassembled WGS sequence"/>
</dbReference>
<keyword evidence="4" id="KW-1185">Reference proteome</keyword>
<dbReference type="PANTHER" id="PTHR42714">
    <property type="entry name" value="TRNA MODIFICATION GTPASE GTPBP3"/>
    <property type="match status" value="1"/>
</dbReference>